<name>A0AAF0GFH2_AERCA</name>
<keyword evidence="2" id="KW-0808">Transferase</keyword>
<feature type="domain" description="Glycosyltransferase 2-like" evidence="1">
    <location>
        <begin position="4"/>
        <end position="142"/>
    </location>
</feature>
<protein>
    <submittedName>
        <fullName evidence="2">Glycosyltransferase family 2 protein</fullName>
        <ecNumber evidence="2">2.4.-.-</ecNumber>
    </submittedName>
</protein>
<dbReference type="InterPro" id="IPR001173">
    <property type="entry name" value="Glyco_trans_2-like"/>
</dbReference>
<dbReference type="PANTHER" id="PTHR22916">
    <property type="entry name" value="GLYCOSYLTRANSFERASE"/>
    <property type="match status" value="1"/>
</dbReference>
<dbReference type="Proteomes" id="UP001163285">
    <property type="component" value="Chromosome"/>
</dbReference>
<gene>
    <name evidence="2" type="ORF">OJY61_23995</name>
</gene>
<sequence>MKISLIVATIHRVSEVEDFLKSILCSSYKNIEILLIDQNKNGELDSIVLRYSPLLEIHHIKSSVKGLSYNRNIGIEMATGDILAFPDDDCTYYPDTIENVLSEFKNNDIDFVVGRIFDRDKKINVIKKWPRLGKKITTRNFYFLASSITLFTKVRKDGLIFFDERLGAGTIYGSCEDPDFIFTLLKKRLRGCYIPLIEVNHPIPNDINTPISKRVSYASGFGFMLGKHHNDLVFILMGMGFFIKNIVRLLFGKLSKSQFSEIISAMHSGFKDSFKNGVKEGGGLTDSSVCVVD</sequence>
<dbReference type="EMBL" id="CP110176">
    <property type="protein sequence ID" value="WGC86225.1"/>
    <property type="molecule type" value="Genomic_DNA"/>
</dbReference>
<evidence type="ECO:0000313" key="3">
    <source>
        <dbReference type="Proteomes" id="UP001163285"/>
    </source>
</evidence>
<dbReference type="Gene3D" id="3.90.550.10">
    <property type="entry name" value="Spore Coat Polysaccharide Biosynthesis Protein SpsA, Chain A"/>
    <property type="match status" value="1"/>
</dbReference>
<dbReference type="PANTHER" id="PTHR22916:SF3">
    <property type="entry name" value="UDP-GLCNAC:BETAGAL BETA-1,3-N-ACETYLGLUCOSAMINYLTRANSFERASE-LIKE PROTEIN 1"/>
    <property type="match status" value="1"/>
</dbReference>
<reference evidence="2" key="1">
    <citation type="submission" date="2023-04" db="EMBL/GenBank/DDBJ databases">
        <title>Whole Genome Sequence of Multi-drug resistant Aeromonas caviae as a gut pathogen in newborn.</title>
        <authorList>
            <person name="Jadhav S.V."/>
            <person name="Saroj S.D."/>
            <person name="Saha U.B."/>
            <person name="Sen S."/>
            <person name="Kher A."/>
        </authorList>
    </citation>
    <scope>NUCLEOTIDE SEQUENCE</scope>
    <source>
        <strain evidence="2">SVJ23</strain>
    </source>
</reference>
<dbReference type="EC" id="2.4.-.-" evidence="2"/>
<proteinExistence type="predicted"/>
<dbReference type="GO" id="GO:0016758">
    <property type="term" value="F:hexosyltransferase activity"/>
    <property type="evidence" value="ECO:0007669"/>
    <property type="project" value="UniProtKB-ARBA"/>
</dbReference>
<keyword evidence="2" id="KW-0328">Glycosyltransferase</keyword>
<evidence type="ECO:0000259" key="1">
    <source>
        <dbReference type="Pfam" id="PF00535"/>
    </source>
</evidence>
<dbReference type="Pfam" id="PF00535">
    <property type="entry name" value="Glycos_transf_2"/>
    <property type="match status" value="1"/>
</dbReference>
<evidence type="ECO:0000313" key="2">
    <source>
        <dbReference type="EMBL" id="WGC86225.1"/>
    </source>
</evidence>
<dbReference type="InterPro" id="IPR029044">
    <property type="entry name" value="Nucleotide-diphossugar_trans"/>
</dbReference>
<organism evidence="2 3">
    <name type="scientific">Aeromonas caviae</name>
    <name type="common">Aeromonas punctata</name>
    <dbReference type="NCBI Taxonomy" id="648"/>
    <lineage>
        <taxon>Bacteria</taxon>
        <taxon>Pseudomonadati</taxon>
        <taxon>Pseudomonadota</taxon>
        <taxon>Gammaproteobacteria</taxon>
        <taxon>Aeromonadales</taxon>
        <taxon>Aeromonadaceae</taxon>
        <taxon>Aeromonas</taxon>
    </lineage>
</organism>
<dbReference type="AlphaFoldDB" id="A0AAF0GFH2"/>
<accession>A0AAF0GFH2</accession>
<dbReference type="CDD" id="cd00761">
    <property type="entry name" value="Glyco_tranf_GTA_type"/>
    <property type="match status" value="1"/>
</dbReference>
<dbReference type="SUPFAM" id="SSF53448">
    <property type="entry name" value="Nucleotide-diphospho-sugar transferases"/>
    <property type="match status" value="1"/>
</dbReference>